<protein>
    <submittedName>
        <fullName evidence="1">Uncharacterized protein</fullName>
    </submittedName>
</protein>
<name>A0ABU3CE80_9FLAO</name>
<organism evidence="1 2">
    <name type="scientific">Autumnicola tepida</name>
    <dbReference type="NCBI Taxonomy" id="3075595"/>
    <lineage>
        <taxon>Bacteria</taxon>
        <taxon>Pseudomonadati</taxon>
        <taxon>Bacteroidota</taxon>
        <taxon>Flavobacteriia</taxon>
        <taxon>Flavobacteriales</taxon>
        <taxon>Flavobacteriaceae</taxon>
        <taxon>Autumnicola</taxon>
    </lineage>
</organism>
<evidence type="ECO:0000313" key="1">
    <source>
        <dbReference type="EMBL" id="MDT0644661.1"/>
    </source>
</evidence>
<comment type="caution">
    <text evidence="1">The sequence shown here is derived from an EMBL/GenBank/DDBJ whole genome shotgun (WGS) entry which is preliminary data.</text>
</comment>
<reference evidence="1 2" key="1">
    <citation type="submission" date="2023-09" db="EMBL/GenBank/DDBJ databases">
        <authorList>
            <person name="Rey-Velasco X."/>
        </authorList>
    </citation>
    <scope>NUCLEOTIDE SEQUENCE [LARGE SCALE GENOMIC DNA]</scope>
    <source>
        <strain evidence="1 2">F363</strain>
    </source>
</reference>
<evidence type="ECO:0000313" key="2">
    <source>
        <dbReference type="Proteomes" id="UP001262889"/>
    </source>
</evidence>
<proteinExistence type="predicted"/>
<dbReference type="EMBL" id="JAVRHQ010000031">
    <property type="protein sequence ID" value="MDT0644661.1"/>
    <property type="molecule type" value="Genomic_DNA"/>
</dbReference>
<dbReference type="RefSeq" id="WP_311536277.1">
    <property type="nucleotide sequence ID" value="NZ_JAVRHQ010000031.1"/>
</dbReference>
<gene>
    <name evidence="1" type="ORF">RM553_17610</name>
</gene>
<accession>A0ABU3CE80</accession>
<keyword evidence="2" id="KW-1185">Reference proteome</keyword>
<dbReference type="Proteomes" id="UP001262889">
    <property type="component" value="Unassembled WGS sequence"/>
</dbReference>
<sequence length="68" mass="7953">MEMNENILFIPSKEIPELVSRLNDGNWRVTVSIKNGKTTGKYKKYFVTKEELVNKLLERIDLVNEIVN</sequence>